<keyword evidence="1" id="KW-0326">Glycosidase</keyword>
<dbReference type="Pfam" id="PF03864">
    <property type="entry name" value="Phage_cap_E"/>
    <property type="match status" value="1"/>
</dbReference>
<dbReference type="Gene3D" id="3.15.30.10">
    <property type="entry name" value="putative capsid protein of prophage domain like"/>
    <property type="match status" value="1"/>
</dbReference>
<dbReference type="KEGG" id="hch:HCH_02898"/>
<name>Q2SI52_HAHCH</name>
<dbReference type="HOGENOM" id="CLU_065950_2_0_6"/>
<gene>
    <name evidence="1" type="ordered locus">HCH_02898</name>
</gene>
<sequence length="335" mass="37099">MSYETSTLLSVMQEMDRNIPFLLSLFFTEEIMFDTDEIDFDAIDEDVRIAPFVSPLVAGQVMKERGSTLKKFKAAYIKPKTPVLPNRPLKRRAGEPIGGTLTPAQRMNAIRADILNSQMDSIDRRMEWMAASALRTGQIIVSGEKYPTSVVDFGRDPNLTVDVSGGAAAWDQSTSTPKEDLEDIFALMKAPCNYVIGGRGAINAFMKHADIKELMETRRGSSTQLETAPTVNLADYKGRLGSAGPEVWSYQGYYTDESGTQQLYIPDDEIILVSMAVEGVQAFGAILDGEAGYMPARYFPKNWPEKDPPLEYLMTQSSPLTVPKRINGTAKIKVL</sequence>
<reference evidence="1 2" key="1">
    <citation type="journal article" date="2005" name="Nucleic Acids Res.">
        <title>Genomic blueprint of Hahella chejuensis, a marine microbe producing an algicidal agent.</title>
        <authorList>
            <person name="Jeong H."/>
            <person name="Yim J.H."/>
            <person name="Lee C."/>
            <person name="Choi S.-H."/>
            <person name="Park Y.K."/>
            <person name="Yoon S.H."/>
            <person name="Hur C.-G."/>
            <person name="Kang H.-Y."/>
            <person name="Kim D."/>
            <person name="Lee H.H."/>
            <person name="Park K.H."/>
            <person name="Park S.-H."/>
            <person name="Park H.-S."/>
            <person name="Lee H.K."/>
            <person name="Oh T.K."/>
            <person name="Kim J.F."/>
        </authorList>
    </citation>
    <scope>NUCLEOTIDE SEQUENCE [LARGE SCALE GENOMIC DNA]</scope>
    <source>
        <strain evidence="1 2">KCTC 2396</strain>
    </source>
</reference>
<dbReference type="Proteomes" id="UP000000238">
    <property type="component" value="Chromosome"/>
</dbReference>
<dbReference type="OrthoDB" id="5449178at2"/>
<dbReference type="AlphaFoldDB" id="Q2SI52"/>
<protein>
    <submittedName>
        <fullName evidence="1">Type II secretory pathway, pullulanase PulA and related Glycosidase</fullName>
    </submittedName>
</protein>
<dbReference type="Gene3D" id="3.30.1930.10">
    <property type="entry name" value="capsid protein of prophage domain"/>
    <property type="match status" value="1"/>
</dbReference>
<dbReference type="GO" id="GO:0016798">
    <property type="term" value="F:hydrolase activity, acting on glycosyl bonds"/>
    <property type="evidence" value="ECO:0007669"/>
    <property type="project" value="UniProtKB-KW"/>
</dbReference>
<dbReference type="RefSeq" id="WP_011396741.1">
    <property type="nucleotide sequence ID" value="NC_007645.1"/>
</dbReference>
<dbReference type="eggNOG" id="ENOG502Z8WK">
    <property type="taxonomic scope" value="Bacteria"/>
</dbReference>
<keyword evidence="2" id="KW-1185">Reference proteome</keyword>
<dbReference type="InterPro" id="IPR005564">
    <property type="entry name" value="Major_capsid_GpE"/>
</dbReference>
<evidence type="ECO:0000313" key="1">
    <source>
        <dbReference type="EMBL" id="ABC29672.1"/>
    </source>
</evidence>
<dbReference type="HAMAP" id="MF_04133">
    <property type="entry name" value="CAPSID_LAMBDA"/>
    <property type="match status" value="1"/>
</dbReference>
<accession>Q2SI52</accession>
<evidence type="ECO:0000313" key="2">
    <source>
        <dbReference type="Proteomes" id="UP000000238"/>
    </source>
</evidence>
<organism evidence="1 2">
    <name type="scientific">Hahella chejuensis (strain KCTC 2396)</name>
    <dbReference type="NCBI Taxonomy" id="349521"/>
    <lineage>
        <taxon>Bacteria</taxon>
        <taxon>Pseudomonadati</taxon>
        <taxon>Pseudomonadota</taxon>
        <taxon>Gammaproteobacteria</taxon>
        <taxon>Oceanospirillales</taxon>
        <taxon>Hahellaceae</taxon>
        <taxon>Hahella</taxon>
    </lineage>
</organism>
<keyword evidence="1" id="KW-0378">Hydrolase</keyword>
<dbReference type="EMBL" id="CP000155">
    <property type="protein sequence ID" value="ABC29672.1"/>
    <property type="molecule type" value="Genomic_DNA"/>
</dbReference>
<proteinExistence type="inferred from homology"/>
<dbReference type="STRING" id="349521.HCH_02898"/>